<name>A0AAX6MEL9_9PEZI</name>
<feature type="domain" description="AMP-binding enzyme C-terminal" evidence="3">
    <location>
        <begin position="468"/>
        <end position="539"/>
    </location>
</feature>
<dbReference type="GO" id="GO:0016405">
    <property type="term" value="F:CoA-ligase activity"/>
    <property type="evidence" value="ECO:0007669"/>
    <property type="project" value="TreeGrafter"/>
</dbReference>
<dbReference type="InterPro" id="IPR020845">
    <property type="entry name" value="AMP-binding_CS"/>
</dbReference>
<organism evidence="4 5">
    <name type="scientific">Daldinia eschscholtzii</name>
    <dbReference type="NCBI Taxonomy" id="292717"/>
    <lineage>
        <taxon>Eukaryota</taxon>
        <taxon>Fungi</taxon>
        <taxon>Dikarya</taxon>
        <taxon>Ascomycota</taxon>
        <taxon>Pezizomycotina</taxon>
        <taxon>Sordariomycetes</taxon>
        <taxon>Xylariomycetidae</taxon>
        <taxon>Xylariales</taxon>
        <taxon>Hypoxylaceae</taxon>
        <taxon>Daldinia</taxon>
    </lineage>
</organism>
<dbReference type="PANTHER" id="PTHR24096:SF424">
    <property type="entry name" value="ACETYL-COA SYNTHETASE-LIKE PROTEIN-RELATED"/>
    <property type="match status" value="1"/>
</dbReference>
<dbReference type="Pfam" id="PF00501">
    <property type="entry name" value="AMP-binding"/>
    <property type="match status" value="1"/>
</dbReference>
<dbReference type="InterPro" id="IPR045851">
    <property type="entry name" value="AMP-bd_C_sf"/>
</dbReference>
<evidence type="ECO:0000256" key="1">
    <source>
        <dbReference type="SAM" id="Phobius"/>
    </source>
</evidence>
<dbReference type="SUPFAM" id="SSF56801">
    <property type="entry name" value="Acetyl-CoA synthetase-like"/>
    <property type="match status" value="1"/>
</dbReference>
<protein>
    <recommendedName>
        <fullName evidence="6">4-coumarate--CoA ligase</fullName>
    </recommendedName>
</protein>
<sequence>MVLESRWTVPIPNCSVQKWVFGSSFGALPDKPQFIDVDHPETHFITQSDFRLWSKRLALGLTRAGLKPGDRVLLFSGNSLFTPIIFMGILMAGGVFTGANPSFVARELAYQLKDSGASFLIAADASMEIAVEAADTAGLARSRIYSFDTSVLDKRLGKARLGAQHWTSLIAPKDDAAKYDWVEPADSRTAICALNYSSGTTGVPKGVEITHYSYVANGLGVNHMERLDPDYEEKKKRYRRLGFLPMYHAYGQTFFVCIYPKEGVPVYIMSSFNFEKMLQCIEKFRIDSLTSVPPIVVMLAKSPLSRKYDLSSLESIASGAAPLGAEVSDEVAKLWPEGALSLRQGWGMTELTCASMGWHPKTAGKSAAVGELLPNCKARIMRIDGSGEITQANERGEVWMAGPTLLKGYWNKPEATADALHVDPDGTRWFKTGDVGFVEKYEPGGLFHIVDRIKELIKVKGNQVAPAELEDVLLENKGVRDVAVVGVTINGEELPRAYVVPDPEVKQTEQEIAQWMESKVVHYKRLRGGVKFVEAIPKNPVSCPSRFYLKNPTANSFPQSGKILRKLLRDQAASEVGDRKPSTAKLA</sequence>
<dbReference type="Proteomes" id="UP001369815">
    <property type="component" value="Unassembled WGS sequence"/>
</dbReference>
<dbReference type="CDD" id="cd05911">
    <property type="entry name" value="Firefly_Luc_like"/>
    <property type="match status" value="1"/>
</dbReference>
<dbReference type="AlphaFoldDB" id="A0AAX6MEL9"/>
<dbReference type="Gene3D" id="2.30.38.10">
    <property type="entry name" value="Luciferase, Domain 3"/>
    <property type="match status" value="1"/>
</dbReference>
<evidence type="ECO:0000313" key="4">
    <source>
        <dbReference type="EMBL" id="KAK6951065.1"/>
    </source>
</evidence>
<feature type="transmembrane region" description="Helical" evidence="1">
    <location>
        <begin position="72"/>
        <end position="96"/>
    </location>
</feature>
<dbReference type="Pfam" id="PF13193">
    <property type="entry name" value="AMP-binding_C"/>
    <property type="match status" value="1"/>
</dbReference>
<evidence type="ECO:0000259" key="3">
    <source>
        <dbReference type="Pfam" id="PF13193"/>
    </source>
</evidence>
<keyword evidence="1" id="KW-0472">Membrane</keyword>
<dbReference type="Gene3D" id="3.30.300.30">
    <property type="match status" value="1"/>
</dbReference>
<dbReference type="PROSITE" id="PS00455">
    <property type="entry name" value="AMP_BINDING"/>
    <property type="match status" value="1"/>
</dbReference>
<dbReference type="InterPro" id="IPR025110">
    <property type="entry name" value="AMP-bd_C"/>
</dbReference>
<evidence type="ECO:0000313" key="5">
    <source>
        <dbReference type="Proteomes" id="UP001369815"/>
    </source>
</evidence>
<keyword evidence="1" id="KW-0812">Transmembrane</keyword>
<keyword evidence="5" id="KW-1185">Reference proteome</keyword>
<evidence type="ECO:0000259" key="2">
    <source>
        <dbReference type="Pfam" id="PF00501"/>
    </source>
</evidence>
<accession>A0AAX6MEL9</accession>
<proteinExistence type="predicted"/>
<evidence type="ECO:0008006" key="6">
    <source>
        <dbReference type="Google" id="ProtNLM"/>
    </source>
</evidence>
<dbReference type="EMBL" id="JBANMG010000007">
    <property type="protein sequence ID" value="KAK6951065.1"/>
    <property type="molecule type" value="Genomic_DNA"/>
</dbReference>
<reference evidence="4 5" key="1">
    <citation type="journal article" date="2024" name="Front Chem Biol">
        <title>Unveiling the potential of Daldinia eschscholtzii MFLUCC 19-0629 through bioactivity and bioinformatics studies for enhanced sustainable agriculture production.</title>
        <authorList>
            <person name="Brooks S."/>
            <person name="Weaver J.A."/>
            <person name="Klomchit A."/>
            <person name="Alharthi S.A."/>
            <person name="Onlamun T."/>
            <person name="Nurani R."/>
            <person name="Vong T.K."/>
            <person name="Alberti F."/>
            <person name="Greco C."/>
        </authorList>
    </citation>
    <scope>NUCLEOTIDE SEQUENCE [LARGE SCALE GENOMIC DNA]</scope>
    <source>
        <strain evidence="4">MFLUCC 19-0629</strain>
    </source>
</reference>
<comment type="caution">
    <text evidence="4">The sequence shown here is derived from an EMBL/GenBank/DDBJ whole genome shotgun (WGS) entry which is preliminary data.</text>
</comment>
<dbReference type="InterPro" id="IPR000873">
    <property type="entry name" value="AMP-dep_synth/lig_dom"/>
</dbReference>
<gene>
    <name evidence="4" type="ORF">Daesc_007594</name>
</gene>
<feature type="domain" description="AMP-dependent synthetase/ligase" evidence="2">
    <location>
        <begin position="29"/>
        <end position="410"/>
    </location>
</feature>
<keyword evidence="1" id="KW-1133">Transmembrane helix</keyword>
<dbReference type="PANTHER" id="PTHR24096">
    <property type="entry name" value="LONG-CHAIN-FATTY-ACID--COA LIGASE"/>
    <property type="match status" value="1"/>
</dbReference>
<dbReference type="Gene3D" id="3.40.50.980">
    <property type="match status" value="2"/>
</dbReference>